<dbReference type="OrthoDB" id="6137187at2759"/>
<feature type="compositionally biased region" description="Low complexity" evidence="1">
    <location>
        <begin position="153"/>
        <end position="172"/>
    </location>
</feature>
<dbReference type="Proteomes" id="UP000683360">
    <property type="component" value="Unassembled WGS sequence"/>
</dbReference>
<protein>
    <submittedName>
        <fullName evidence="3">Uncharacterized protein</fullName>
    </submittedName>
</protein>
<accession>A0A8S3R5A8</accession>
<keyword evidence="2" id="KW-1133">Transmembrane helix</keyword>
<evidence type="ECO:0000313" key="3">
    <source>
        <dbReference type="EMBL" id="CAG2200198.1"/>
    </source>
</evidence>
<name>A0A8S3R5A8_MYTED</name>
<gene>
    <name evidence="3" type="ORF">MEDL_14866</name>
</gene>
<keyword evidence="2" id="KW-0812">Transmembrane</keyword>
<feature type="region of interest" description="Disordered" evidence="1">
    <location>
        <begin position="106"/>
        <end position="172"/>
    </location>
</feature>
<comment type="caution">
    <text evidence="3">The sequence shown here is derived from an EMBL/GenBank/DDBJ whole genome shotgun (WGS) entry which is preliminary data.</text>
</comment>
<keyword evidence="2" id="KW-0472">Membrane</keyword>
<dbReference type="AlphaFoldDB" id="A0A8S3R5A8"/>
<keyword evidence="4" id="KW-1185">Reference proteome</keyword>
<evidence type="ECO:0000256" key="1">
    <source>
        <dbReference type="SAM" id="MobiDB-lite"/>
    </source>
</evidence>
<sequence length="308" mass="34417">MISLRRITSPTIEPKLNELGLNNREIIVYSICAGTLVFFVLMCSLSQHRYQKIYWHFKRYQTSNRRRTENQQQGIPPEEIEGIYEVIDESNMIYNLGDLRNDNMSVPDTNGSYVQPDSNDYLTPYHPVDDDAKTNNSKDNESESTASSDSNNRPTSNHESSSSSSDVQGRRSSYLNPYQPIVQSVDIHEYLSIDNIDDSVSSGSIEKTSESGYLNPVQSVIPVSNLLDNKYVIGCSDGSGSSLTDTCTKEMGVKCQYPYIDVTSEKEPLEYKSVTGISSDTVPTNLDTAGKDFVERKLDVYGASSNEI</sequence>
<feature type="transmembrane region" description="Helical" evidence="2">
    <location>
        <begin position="26"/>
        <end position="45"/>
    </location>
</feature>
<feature type="compositionally biased region" description="Polar residues" evidence="1">
    <location>
        <begin position="143"/>
        <end position="152"/>
    </location>
</feature>
<dbReference type="EMBL" id="CAJPWZ010000735">
    <property type="protein sequence ID" value="CAG2200198.1"/>
    <property type="molecule type" value="Genomic_DNA"/>
</dbReference>
<feature type="compositionally biased region" description="Polar residues" evidence="1">
    <location>
        <begin position="106"/>
        <end position="121"/>
    </location>
</feature>
<reference evidence="3" key="1">
    <citation type="submission" date="2021-03" db="EMBL/GenBank/DDBJ databases">
        <authorList>
            <person name="Bekaert M."/>
        </authorList>
    </citation>
    <scope>NUCLEOTIDE SEQUENCE</scope>
</reference>
<evidence type="ECO:0000313" key="4">
    <source>
        <dbReference type="Proteomes" id="UP000683360"/>
    </source>
</evidence>
<proteinExistence type="predicted"/>
<feature type="compositionally biased region" description="Basic and acidic residues" evidence="1">
    <location>
        <begin position="127"/>
        <end position="141"/>
    </location>
</feature>
<evidence type="ECO:0000256" key="2">
    <source>
        <dbReference type="SAM" id="Phobius"/>
    </source>
</evidence>
<organism evidence="3 4">
    <name type="scientific">Mytilus edulis</name>
    <name type="common">Blue mussel</name>
    <dbReference type="NCBI Taxonomy" id="6550"/>
    <lineage>
        <taxon>Eukaryota</taxon>
        <taxon>Metazoa</taxon>
        <taxon>Spiralia</taxon>
        <taxon>Lophotrochozoa</taxon>
        <taxon>Mollusca</taxon>
        <taxon>Bivalvia</taxon>
        <taxon>Autobranchia</taxon>
        <taxon>Pteriomorphia</taxon>
        <taxon>Mytilida</taxon>
        <taxon>Mytiloidea</taxon>
        <taxon>Mytilidae</taxon>
        <taxon>Mytilinae</taxon>
        <taxon>Mytilus</taxon>
    </lineage>
</organism>